<feature type="compositionally biased region" description="Polar residues" evidence="1">
    <location>
        <begin position="92"/>
        <end position="108"/>
    </location>
</feature>
<reference evidence="2 3" key="1">
    <citation type="submission" date="2016-03" db="EMBL/GenBank/DDBJ databases">
        <title>Comparative genomics of Pseudogymnoascus destructans, the fungus causing white-nose syndrome of bats.</title>
        <authorList>
            <person name="Palmer J.M."/>
            <person name="Drees K.P."/>
            <person name="Foster J.T."/>
            <person name="Lindner D.L."/>
        </authorList>
    </citation>
    <scope>NUCLEOTIDE SEQUENCE [LARGE SCALE GENOMIC DNA]</scope>
    <source>
        <strain evidence="2 3">UAMH 10579</strain>
    </source>
</reference>
<feature type="region of interest" description="Disordered" evidence="1">
    <location>
        <begin position="281"/>
        <end position="391"/>
    </location>
</feature>
<name>A0A2P2SVZ6_9PEZI</name>
<dbReference type="RefSeq" id="XP_018134704.1">
    <property type="nucleotide sequence ID" value="XM_018270324.2"/>
</dbReference>
<feature type="compositionally biased region" description="Polar residues" evidence="1">
    <location>
        <begin position="149"/>
        <end position="159"/>
    </location>
</feature>
<feature type="compositionally biased region" description="Low complexity" evidence="1">
    <location>
        <begin position="120"/>
        <end position="148"/>
    </location>
</feature>
<dbReference type="GO" id="GO:0030036">
    <property type="term" value="P:actin cytoskeleton organization"/>
    <property type="evidence" value="ECO:0007669"/>
    <property type="project" value="TreeGrafter"/>
</dbReference>
<accession>A0A2P2SVZ6</accession>
<feature type="compositionally biased region" description="Low complexity" evidence="1">
    <location>
        <begin position="676"/>
        <end position="696"/>
    </location>
</feature>
<feature type="compositionally biased region" description="Polar residues" evidence="1">
    <location>
        <begin position="366"/>
        <end position="391"/>
    </location>
</feature>
<keyword evidence="3" id="KW-1185">Reference proteome</keyword>
<dbReference type="Proteomes" id="UP000091956">
    <property type="component" value="Unassembled WGS sequence"/>
</dbReference>
<feature type="region of interest" description="Disordered" evidence="1">
    <location>
        <begin position="92"/>
        <end position="222"/>
    </location>
</feature>
<gene>
    <name evidence="2" type="primary">BNI4</name>
    <name evidence="2" type="ORF">VE01_00796</name>
</gene>
<proteinExistence type="predicted"/>
<dbReference type="PANTHER" id="PTHR12751">
    <property type="entry name" value="PHOSPHATASE AND ACTIN REGULATOR PHACTR"/>
    <property type="match status" value="1"/>
</dbReference>
<feature type="region of interest" description="Disordered" evidence="1">
    <location>
        <begin position="256"/>
        <end position="275"/>
    </location>
</feature>
<dbReference type="PANTHER" id="PTHR12751:SF18">
    <property type="entry name" value="PHOSPHATASE AND ACTIN REGULATOR 1"/>
    <property type="match status" value="1"/>
</dbReference>
<dbReference type="GO" id="GO:0003779">
    <property type="term" value="F:actin binding"/>
    <property type="evidence" value="ECO:0007669"/>
    <property type="project" value="TreeGrafter"/>
</dbReference>
<feature type="compositionally biased region" description="Basic and acidic residues" evidence="1">
    <location>
        <begin position="186"/>
        <end position="199"/>
    </location>
</feature>
<feature type="compositionally biased region" description="Low complexity" evidence="1">
    <location>
        <begin position="161"/>
        <end position="183"/>
    </location>
</feature>
<organism evidence="2 3">
    <name type="scientific">Pseudogymnoascus verrucosus</name>
    <dbReference type="NCBI Taxonomy" id="342668"/>
    <lineage>
        <taxon>Eukaryota</taxon>
        <taxon>Fungi</taxon>
        <taxon>Dikarya</taxon>
        <taxon>Ascomycota</taxon>
        <taxon>Pezizomycotina</taxon>
        <taxon>Leotiomycetes</taxon>
        <taxon>Thelebolales</taxon>
        <taxon>Thelebolaceae</taxon>
        <taxon>Pseudogymnoascus</taxon>
    </lineage>
</organism>
<evidence type="ECO:0000313" key="3">
    <source>
        <dbReference type="Proteomes" id="UP000091956"/>
    </source>
</evidence>
<feature type="region of interest" description="Disordered" evidence="1">
    <location>
        <begin position="572"/>
        <end position="638"/>
    </location>
</feature>
<feature type="compositionally biased region" description="Polar residues" evidence="1">
    <location>
        <begin position="612"/>
        <end position="622"/>
    </location>
</feature>
<reference evidence="3" key="2">
    <citation type="journal article" date="2018" name="Nat. Commun.">
        <title>Extreme sensitivity to ultraviolet light in the fungal pathogen causing white-nose syndrome of bats.</title>
        <authorList>
            <person name="Palmer J.M."/>
            <person name="Drees K.P."/>
            <person name="Foster J.T."/>
            <person name="Lindner D.L."/>
        </authorList>
    </citation>
    <scope>NUCLEOTIDE SEQUENCE [LARGE SCALE GENOMIC DNA]</scope>
    <source>
        <strain evidence="3">UAMH 10579</strain>
    </source>
</reference>
<dbReference type="AlphaFoldDB" id="A0A2P2SVZ6"/>
<protein>
    <submittedName>
        <fullName evidence="2">Bud neck involved protein</fullName>
    </submittedName>
</protein>
<evidence type="ECO:0000256" key="1">
    <source>
        <dbReference type="SAM" id="MobiDB-lite"/>
    </source>
</evidence>
<sequence length="799" mass="84819">MAAMVQSFPQQSAPAIMLQSRPASASGILQSTAQSQVHQYGQSSTNVHRNSYHSLGSGSAGSNTYRGHTSSMAPIAPYAFTSTPALTNPRQQYRTASAPTVPTVSTGHLSARHSRYPAPASVSTTTSSSSSNLSGSSASDATSNSGGAVTTQAWETTLTRPLPTVITSTPSSSVGSSGPSTPTKAAPDRYRRPAHRRADTVPTLPSPPPLANSNAAPVHQQGQAPQILAPNFSSGNTLLNGSRGAIDDMYLRRHAKEDRSRRRSIHTVEGFNNEAQKLENFSQQGQLRNDPYQKPSYPTIRPSSSPGRTERYEAIPATRHSEPRAPGPKRDSSVITAGINPASSTVAGSGSLKHDQPQVVNIPARGSSSDATKRTANPSPLSKPTMSTESAVTTKDTFASAVTAALNTNTPEKTNVSRPQSPATKQLAALNAKGGKKPSRLRRAFSFGSAAELRKASAETNPNHTEDAARLQTYQDDQEAEQARIARKQEEGGIGSGIYSGQGNFFSGSTDNLSISSTASSASIMIRKMGKGMKKSTRSLVGLFRPKSVIGVPAADSALPQVTTGEVSMVNVEAERPQSNGNISVRDQSGVTSRQEPDTSSLEAPINLGRASGSTDNVSIGSDSAHRRSIRGGDKERAEVLASVKKGILKRSGTDSTSSSPVVLPVDHKTPNFGLPQIPSVDDSPPSSAPSTPNSDVHGHRRTESVTLNGEDYFMSALRFTGTASKSSPATPAAKRNISWKNAANYHDTWASTEYDRRGEIATCNRLTPMLAQQIKEELNTFKMEMEVHETSKIYTHFF</sequence>
<dbReference type="EMBL" id="KV460207">
    <property type="protein sequence ID" value="OBU00972.1"/>
    <property type="molecule type" value="Genomic_DNA"/>
</dbReference>
<dbReference type="STRING" id="342668.A0A2P2SVZ6"/>
<feature type="compositionally biased region" description="Polar residues" evidence="1">
    <location>
        <begin position="577"/>
        <end position="602"/>
    </location>
</feature>
<evidence type="ECO:0000313" key="2">
    <source>
        <dbReference type="EMBL" id="OBU00972.1"/>
    </source>
</evidence>
<feature type="compositionally biased region" description="Basic and acidic residues" evidence="1">
    <location>
        <begin position="308"/>
        <end position="332"/>
    </location>
</feature>
<dbReference type="OrthoDB" id="5563016at2759"/>
<feature type="region of interest" description="Disordered" evidence="1">
    <location>
        <begin position="650"/>
        <end position="702"/>
    </location>
</feature>
<dbReference type="GeneID" id="28834182"/>